<feature type="transmembrane region" description="Helical" evidence="11">
    <location>
        <begin position="651"/>
        <end position="667"/>
    </location>
</feature>
<feature type="transmembrane region" description="Helical" evidence="11">
    <location>
        <begin position="790"/>
        <end position="812"/>
    </location>
</feature>
<dbReference type="InterPro" id="IPR039527">
    <property type="entry name" value="PIGG/GPI7"/>
</dbReference>
<evidence type="ECO:0000256" key="11">
    <source>
        <dbReference type="SAM" id="Phobius"/>
    </source>
</evidence>
<accession>A0AAQ4EL07</accession>
<keyword evidence="8 11" id="KW-1133">Transmembrane helix</keyword>
<feature type="transmembrane region" description="Helical" evidence="11">
    <location>
        <begin position="430"/>
        <end position="453"/>
    </location>
</feature>
<dbReference type="CDD" id="cd16024">
    <property type="entry name" value="GPI_EPT_2"/>
    <property type="match status" value="1"/>
</dbReference>
<dbReference type="InterPro" id="IPR017850">
    <property type="entry name" value="Alkaline_phosphatase_core_sf"/>
</dbReference>
<organism evidence="13 14">
    <name type="scientific">Amblyomma americanum</name>
    <name type="common">Lone star tick</name>
    <dbReference type="NCBI Taxonomy" id="6943"/>
    <lineage>
        <taxon>Eukaryota</taxon>
        <taxon>Metazoa</taxon>
        <taxon>Ecdysozoa</taxon>
        <taxon>Arthropoda</taxon>
        <taxon>Chelicerata</taxon>
        <taxon>Arachnida</taxon>
        <taxon>Acari</taxon>
        <taxon>Parasitiformes</taxon>
        <taxon>Ixodida</taxon>
        <taxon>Ixodoidea</taxon>
        <taxon>Ixodidae</taxon>
        <taxon>Amblyomminae</taxon>
        <taxon>Amblyomma</taxon>
    </lineage>
</organism>
<dbReference type="SUPFAM" id="SSF53649">
    <property type="entry name" value="Alkaline phosphatase-like"/>
    <property type="match status" value="1"/>
</dbReference>
<keyword evidence="10" id="KW-0325">Glycoprotein</keyword>
<keyword evidence="7" id="KW-0256">Endoplasmic reticulum</keyword>
<keyword evidence="14" id="KW-1185">Reference proteome</keyword>
<dbReference type="Gene3D" id="3.40.720.10">
    <property type="entry name" value="Alkaline Phosphatase, subunit A"/>
    <property type="match status" value="1"/>
</dbReference>
<feature type="domain" description="GPI ethanolamine phosphate transferase 2 C-terminal" evidence="12">
    <location>
        <begin position="520"/>
        <end position="662"/>
    </location>
</feature>
<feature type="transmembrane region" description="Helical" evidence="11">
    <location>
        <begin position="555"/>
        <end position="572"/>
    </location>
</feature>
<name>A0AAQ4EL07_AMBAM</name>
<evidence type="ECO:0000313" key="14">
    <source>
        <dbReference type="Proteomes" id="UP001321473"/>
    </source>
</evidence>
<protein>
    <recommendedName>
        <fullName evidence="12">GPI ethanolamine phosphate transferase 2 C-terminal domain-containing protein</fullName>
    </recommendedName>
</protein>
<evidence type="ECO:0000256" key="10">
    <source>
        <dbReference type="ARBA" id="ARBA00023180"/>
    </source>
</evidence>
<feature type="transmembrane region" description="Helical" evidence="11">
    <location>
        <begin position="499"/>
        <end position="519"/>
    </location>
</feature>
<dbReference type="Pfam" id="PF01663">
    <property type="entry name" value="Phosphodiest"/>
    <property type="match status" value="1"/>
</dbReference>
<keyword evidence="6 11" id="KW-0812">Transmembrane</keyword>
<keyword evidence="4" id="KW-0337">GPI-anchor biosynthesis</keyword>
<keyword evidence="5" id="KW-0808">Transferase</keyword>
<evidence type="ECO:0000259" key="12">
    <source>
        <dbReference type="Pfam" id="PF19316"/>
    </source>
</evidence>
<evidence type="ECO:0000256" key="8">
    <source>
        <dbReference type="ARBA" id="ARBA00022989"/>
    </source>
</evidence>
<dbReference type="AlphaFoldDB" id="A0AAQ4EL07"/>
<feature type="domain" description="GPI ethanolamine phosphate transferase 2 C-terminal" evidence="12">
    <location>
        <begin position="707"/>
        <end position="880"/>
    </location>
</feature>
<proteinExistence type="inferred from homology"/>
<feature type="transmembrane region" description="Helical" evidence="11">
    <location>
        <begin position="874"/>
        <end position="891"/>
    </location>
</feature>
<feature type="transmembrane region" description="Helical" evidence="11">
    <location>
        <begin position="7"/>
        <end position="31"/>
    </location>
</feature>
<comment type="similarity">
    <text evidence="3">Belongs to the PIGG/PIGN/PIGO family. PIGG subfamily.</text>
</comment>
<keyword evidence="9 11" id="KW-0472">Membrane</keyword>
<feature type="transmembrane region" description="Helical" evidence="11">
    <location>
        <begin position="832"/>
        <end position="854"/>
    </location>
</feature>
<dbReference type="EMBL" id="JARKHS020014235">
    <property type="protein sequence ID" value="KAK8775350.1"/>
    <property type="molecule type" value="Genomic_DNA"/>
</dbReference>
<dbReference type="GO" id="GO:0005789">
    <property type="term" value="C:endoplasmic reticulum membrane"/>
    <property type="evidence" value="ECO:0007669"/>
    <property type="project" value="UniProtKB-SubCell"/>
</dbReference>
<comment type="pathway">
    <text evidence="2">Glycolipid biosynthesis; glycosylphosphatidylinositol-anchor biosynthesis.</text>
</comment>
<evidence type="ECO:0000256" key="9">
    <source>
        <dbReference type="ARBA" id="ARBA00023136"/>
    </source>
</evidence>
<sequence length="892" mass="99663">MYAKQWCVLWFVAITYVIGLTLFWYGFFAVVKKPAGRSSSEQVNYPYDLCGKPDVKSPSEAAISVAVKSKRKLVFVLIDALRLDFVTSRPESLPFVSSLVQRNAAALYHCRGFSPTVTLPRIKTLLTGTVPGFGDVMLNLNAAAINEDNWVYQARAAGRHVVFYGDDTWLRILPGHFERHDGTTSFFVSDYTEVDQNVTRHVPAEMDARDWDVLVLHYLGLDHIGHSHGPSSSLVDRKLAEMDDVLSVIHGSLSKREDENHLIVVTGDHGMTALGNHGGSSELEVMTPLILIPTRGWSFGSAQMSAPEIVSQVDIAPTLSLLIGLPIPKGSFGIALPAVLATANYTILERLFLLQYNLQQLLSVYQAEFGSDNKISVQAKESLCTLLDVITNKEDNLEYEAAARQSLLLNIMSDIQSALLSTSTTVDMTLVGTGVSIALKGALTLFLLMLSIVQGYSHRIPRFHQTAFAVSAMLAFFEYSTLCAFFPSSQSCGNGTWSGFLSLLSASVTALTSSFFFWPFSRLETPEFPQLFILGCTIFHGISFVSSSFIEEEHLTWYFMTTSVVLILCFYYSRLSVHSPLLTFKKGFCIMALLRVLRSWNSTGDKWAHLPDIADWLGEDGHRHVLAFLILTGIVAVILTSSQQKKQFSSFLLYLALLDLCLYKMKLIYYGDAEGVENFYWYLPLLVALGVFQQYRSGSVCDLLTAMIQSWVLLCLLLHMPQNVPMFTLVILLEKVVHYLLAELPLTVTYRALLYFWFGMCCHFHQGNSNKLSTISVSAGYVGVSSYNPLLVGLLMATHTYSSLAFWLLMFWKRITEPQALDLREGLGRTRLLACCMFLLAKFATTAWYLLLVVIQRYHLFVLTVFSPKLVYEAAHALVVLFITFVTAVLLC</sequence>
<evidence type="ECO:0000256" key="4">
    <source>
        <dbReference type="ARBA" id="ARBA00022502"/>
    </source>
</evidence>
<dbReference type="Pfam" id="PF19316">
    <property type="entry name" value="PIGO_PIGG"/>
    <property type="match status" value="2"/>
</dbReference>
<dbReference type="PANTHER" id="PTHR23072">
    <property type="entry name" value="PHOSPHATIDYLINOSITOL GLYCAN-RELATED"/>
    <property type="match status" value="1"/>
</dbReference>
<dbReference type="PANTHER" id="PTHR23072:SF0">
    <property type="entry name" value="GPI ETHANOLAMINE PHOSPHATE TRANSFERASE 2"/>
    <property type="match status" value="1"/>
</dbReference>
<feature type="transmembrane region" description="Helical" evidence="11">
    <location>
        <begin position="621"/>
        <end position="639"/>
    </location>
</feature>
<dbReference type="InterPro" id="IPR002591">
    <property type="entry name" value="Phosphodiest/P_Trfase"/>
</dbReference>
<comment type="subcellular location">
    <subcellularLocation>
        <location evidence="1">Endoplasmic reticulum membrane</location>
        <topology evidence="1">Multi-pass membrane protein</topology>
    </subcellularLocation>
</comment>
<feature type="transmembrane region" description="Helical" evidence="11">
    <location>
        <begin position="531"/>
        <end position="549"/>
    </location>
</feature>
<dbReference type="GO" id="GO:0051267">
    <property type="term" value="F:CP2 mannose-ethanolamine phosphotransferase activity"/>
    <property type="evidence" value="ECO:0007669"/>
    <property type="project" value="TreeGrafter"/>
</dbReference>
<evidence type="ECO:0000256" key="1">
    <source>
        <dbReference type="ARBA" id="ARBA00004477"/>
    </source>
</evidence>
<dbReference type="GO" id="GO:0006506">
    <property type="term" value="P:GPI anchor biosynthetic process"/>
    <property type="evidence" value="ECO:0007669"/>
    <property type="project" value="UniProtKB-KW"/>
</dbReference>
<dbReference type="InterPro" id="IPR045687">
    <property type="entry name" value="PIGG/GPI7_C"/>
</dbReference>
<reference evidence="13 14" key="1">
    <citation type="journal article" date="2023" name="Arcadia Sci">
        <title>De novo assembly of a long-read Amblyomma americanum tick genome.</title>
        <authorList>
            <person name="Chou S."/>
            <person name="Poskanzer K.E."/>
            <person name="Rollins M."/>
            <person name="Thuy-Boun P.S."/>
        </authorList>
    </citation>
    <scope>NUCLEOTIDE SEQUENCE [LARGE SCALE GENOMIC DNA]</scope>
    <source>
        <strain evidence="13">F_SG_1</strain>
        <tissue evidence="13">Salivary glands</tissue>
    </source>
</reference>
<evidence type="ECO:0000256" key="2">
    <source>
        <dbReference type="ARBA" id="ARBA00004687"/>
    </source>
</evidence>
<feature type="transmembrane region" description="Helical" evidence="11">
    <location>
        <begin position="465"/>
        <end position="487"/>
    </location>
</feature>
<evidence type="ECO:0000256" key="7">
    <source>
        <dbReference type="ARBA" id="ARBA00022824"/>
    </source>
</evidence>
<feature type="transmembrane region" description="Helical" evidence="11">
    <location>
        <begin position="679"/>
        <end position="696"/>
    </location>
</feature>
<evidence type="ECO:0000313" key="13">
    <source>
        <dbReference type="EMBL" id="KAK8775350.1"/>
    </source>
</evidence>
<gene>
    <name evidence="13" type="ORF">V5799_031304</name>
</gene>
<dbReference type="InterPro" id="IPR037674">
    <property type="entry name" value="PIG-G_N"/>
</dbReference>
<evidence type="ECO:0000256" key="5">
    <source>
        <dbReference type="ARBA" id="ARBA00022679"/>
    </source>
</evidence>
<dbReference type="Proteomes" id="UP001321473">
    <property type="component" value="Unassembled WGS sequence"/>
</dbReference>
<evidence type="ECO:0000256" key="3">
    <source>
        <dbReference type="ARBA" id="ARBA00005315"/>
    </source>
</evidence>
<comment type="caution">
    <text evidence="13">The sequence shown here is derived from an EMBL/GenBank/DDBJ whole genome shotgun (WGS) entry which is preliminary data.</text>
</comment>
<evidence type="ECO:0000256" key="6">
    <source>
        <dbReference type="ARBA" id="ARBA00022692"/>
    </source>
</evidence>